<dbReference type="Gene3D" id="3.20.20.450">
    <property type="entry name" value="EAL domain"/>
    <property type="match status" value="1"/>
</dbReference>
<dbReference type="InterPro" id="IPR052155">
    <property type="entry name" value="Biofilm_reg_signaling"/>
</dbReference>
<protein>
    <submittedName>
        <fullName evidence="4">EAL domain-containing protein</fullName>
    </submittedName>
</protein>
<keyword evidence="5" id="KW-1185">Reference proteome</keyword>
<dbReference type="SMART" id="SM00267">
    <property type="entry name" value="GGDEF"/>
    <property type="match status" value="1"/>
</dbReference>
<evidence type="ECO:0000259" key="2">
    <source>
        <dbReference type="PROSITE" id="PS50883"/>
    </source>
</evidence>
<feature type="region of interest" description="Disordered" evidence="1">
    <location>
        <begin position="1"/>
        <end position="33"/>
    </location>
</feature>
<dbReference type="InterPro" id="IPR000160">
    <property type="entry name" value="GGDEF_dom"/>
</dbReference>
<evidence type="ECO:0000259" key="3">
    <source>
        <dbReference type="PROSITE" id="PS50887"/>
    </source>
</evidence>
<dbReference type="EMBL" id="WWCJ01000003">
    <property type="protein sequence ID" value="MYN01433.1"/>
    <property type="molecule type" value="Genomic_DNA"/>
</dbReference>
<feature type="domain" description="GGDEF" evidence="3">
    <location>
        <begin position="127"/>
        <end position="260"/>
    </location>
</feature>
<name>A0A6N9HEF7_9BURK</name>
<dbReference type="InterPro" id="IPR001633">
    <property type="entry name" value="EAL_dom"/>
</dbReference>
<dbReference type="FunFam" id="3.30.70.270:FF:000001">
    <property type="entry name" value="Diguanylate cyclase domain protein"/>
    <property type="match status" value="1"/>
</dbReference>
<proteinExistence type="predicted"/>
<dbReference type="NCBIfam" id="TIGR00254">
    <property type="entry name" value="GGDEF"/>
    <property type="match status" value="1"/>
</dbReference>
<dbReference type="Proteomes" id="UP000448575">
    <property type="component" value="Unassembled WGS sequence"/>
</dbReference>
<dbReference type="SUPFAM" id="SSF141868">
    <property type="entry name" value="EAL domain-like"/>
    <property type="match status" value="1"/>
</dbReference>
<dbReference type="CDD" id="cd01949">
    <property type="entry name" value="GGDEF"/>
    <property type="match status" value="1"/>
</dbReference>
<dbReference type="PROSITE" id="PS50883">
    <property type="entry name" value="EAL"/>
    <property type="match status" value="1"/>
</dbReference>
<dbReference type="InterPro" id="IPR029787">
    <property type="entry name" value="Nucleotide_cyclase"/>
</dbReference>
<dbReference type="SUPFAM" id="SSF55073">
    <property type="entry name" value="Nucleotide cyclase"/>
    <property type="match status" value="1"/>
</dbReference>
<evidence type="ECO:0000256" key="1">
    <source>
        <dbReference type="SAM" id="MobiDB-lite"/>
    </source>
</evidence>
<dbReference type="Gene3D" id="3.30.70.270">
    <property type="match status" value="1"/>
</dbReference>
<dbReference type="RefSeq" id="WP_161024454.1">
    <property type="nucleotide sequence ID" value="NZ_WWCJ01000003.1"/>
</dbReference>
<comment type="caution">
    <text evidence="4">The sequence shown here is derived from an EMBL/GenBank/DDBJ whole genome shotgun (WGS) entry which is preliminary data.</text>
</comment>
<dbReference type="Pfam" id="PF00990">
    <property type="entry name" value="GGDEF"/>
    <property type="match status" value="1"/>
</dbReference>
<accession>A0A6N9HEF7</accession>
<dbReference type="GO" id="GO:0003824">
    <property type="term" value="F:catalytic activity"/>
    <property type="evidence" value="ECO:0007669"/>
    <property type="project" value="UniProtKB-ARBA"/>
</dbReference>
<dbReference type="CDD" id="cd01948">
    <property type="entry name" value="EAL"/>
    <property type="match status" value="1"/>
</dbReference>
<reference evidence="4 5" key="1">
    <citation type="submission" date="2019-12" db="EMBL/GenBank/DDBJ databases">
        <title>Novel species isolated from a subtropical stream in China.</title>
        <authorList>
            <person name="Lu H."/>
        </authorList>
    </citation>
    <scope>NUCLEOTIDE SEQUENCE [LARGE SCALE GENOMIC DNA]</scope>
    <source>
        <strain evidence="4 5">DS3</strain>
    </source>
</reference>
<gene>
    <name evidence="4" type="ORF">GTP41_04895</name>
</gene>
<dbReference type="PROSITE" id="PS50887">
    <property type="entry name" value="GGDEF"/>
    <property type="match status" value="1"/>
</dbReference>
<organism evidence="4 5">
    <name type="scientific">Pseudoduganella guangdongensis</name>
    <dbReference type="NCBI Taxonomy" id="2692179"/>
    <lineage>
        <taxon>Bacteria</taxon>
        <taxon>Pseudomonadati</taxon>
        <taxon>Pseudomonadota</taxon>
        <taxon>Betaproteobacteria</taxon>
        <taxon>Burkholderiales</taxon>
        <taxon>Oxalobacteraceae</taxon>
        <taxon>Telluria group</taxon>
        <taxon>Pseudoduganella</taxon>
    </lineage>
</organism>
<dbReference type="InterPro" id="IPR043128">
    <property type="entry name" value="Rev_trsase/Diguanyl_cyclase"/>
</dbReference>
<dbReference type="PANTHER" id="PTHR44757">
    <property type="entry name" value="DIGUANYLATE CYCLASE DGCP"/>
    <property type="match status" value="1"/>
</dbReference>
<feature type="domain" description="EAL" evidence="2">
    <location>
        <begin position="269"/>
        <end position="522"/>
    </location>
</feature>
<evidence type="ECO:0000313" key="5">
    <source>
        <dbReference type="Proteomes" id="UP000448575"/>
    </source>
</evidence>
<evidence type="ECO:0000313" key="4">
    <source>
        <dbReference type="EMBL" id="MYN01433.1"/>
    </source>
</evidence>
<sequence>MVSWQERRKTRRDRRSSLDQPALPVALPDSHARGQRRAAAASMPDLIALENASLQDELRDHIVRLQEANRQLLTSSINAQVLAEQLHAAQAEMTHLAHHDHLTKLPNRVQFKKQLADRIAYAAEHGSKLALLFIDLDRFKVVNDSLGHGIGDLLLQAVAQRLAASVRGSDAVCRQGGDEFVAMLVDVAHAEDVAGRAAHIHRLLSAPYTIAHHVLHIGASIGISIYPDDVADLEALMRNADIAMYSVKEHGRNSFAFFEPPMDERAMARHQMEVSLRGALERGEFVLYYQAQVDLATCRTAGAEALIRWHHPSEGLLQPKAFIGFAEECGIIKSIDRWVLREACRQAKSWQDAGYALQSISVNISAQEFESVDFLQTVFTTLNQTGLSPHALELELTEGTLMRDSVSTIEKLKALRAAGVRIAIDDFGTGYSSLGYLRRFPIDTLKIDQTFVADIRPGADDVLVDTVISIGMRLHHHVVAEGIETAEQLRFLQEHACDTGQGFHLAVPLPASEFGQRLALARAGEIA</sequence>
<dbReference type="SMART" id="SM00052">
    <property type="entry name" value="EAL"/>
    <property type="match status" value="1"/>
</dbReference>
<dbReference type="PANTHER" id="PTHR44757:SF2">
    <property type="entry name" value="BIOFILM ARCHITECTURE MAINTENANCE PROTEIN MBAA"/>
    <property type="match status" value="1"/>
</dbReference>
<dbReference type="Pfam" id="PF00563">
    <property type="entry name" value="EAL"/>
    <property type="match status" value="1"/>
</dbReference>
<dbReference type="AlphaFoldDB" id="A0A6N9HEF7"/>
<dbReference type="InterPro" id="IPR035919">
    <property type="entry name" value="EAL_sf"/>
</dbReference>